<proteinExistence type="predicted"/>
<reference evidence="1 2" key="1">
    <citation type="journal article" date="2014" name="Nature">
        <title>The genome of Eucalyptus grandis.</title>
        <authorList>
            <person name="Myburg A.A."/>
            <person name="Grattapaglia D."/>
            <person name="Tuskan G.A."/>
            <person name="Hellsten U."/>
            <person name="Hayes R.D."/>
            <person name="Grimwood J."/>
            <person name="Jenkins J."/>
            <person name="Lindquist E."/>
            <person name="Tice H."/>
            <person name="Bauer D."/>
            <person name="Goodstein D.M."/>
            <person name="Dubchak I."/>
            <person name="Poliakov A."/>
            <person name="Mizrachi E."/>
            <person name="Kullan A.R."/>
            <person name="Hussey S.G."/>
            <person name="Pinard D."/>
            <person name="van der Merwe K."/>
            <person name="Singh P."/>
            <person name="van Jaarsveld I."/>
            <person name="Silva-Junior O.B."/>
            <person name="Togawa R.C."/>
            <person name="Pappas M.R."/>
            <person name="Faria D.A."/>
            <person name="Sansaloni C.P."/>
            <person name="Petroli C.D."/>
            <person name="Yang X."/>
            <person name="Ranjan P."/>
            <person name="Tschaplinski T.J."/>
            <person name="Ye C.Y."/>
            <person name="Li T."/>
            <person name="Sterck L."/>
            <person name="Vanneste K."/>
            <person name="Murat F."/>
            <person name="Soler M."/>
            <person name="Clemente H.S."/>
            <person name="Saidi N."/>
            <person name="Cassan-Wang H."/>
            <person name="Dunand C."/>
            <person name="Hefer C.A."/>
            <person name="Bornberg-Bauer E."/>
            <person name="Kersting A.R."/>
            <person name="Vining K."/>
            <person name="Amarasinghe V."/>
            <person name="Ranik M."/>
            <person name="Naithani S."/>
            <person name="Elser J."/>
            <person name="Boyd A.E."/>
            <person name="Liston A."/>
            <person name="Spatafora J.W."/>
            <person name="Dharmwardhana P."/>
            <person name="Raja R."/>
            <person name="Sullivan C."/>
            <person name="Romanel E."/>
            <person name="Alves-Ferreira M."/>
            <person name="Kulheim C."/>
            <person name="Foley W."/>
            <person name="Carocha V."/>
            <person name="Paiva J."/>
            <person name="Kudrna D."/>
            <person name="Brommonschenkel S.H."/>
            <person name="Pasquali G."/>
            <person name="Byrne M."/>
            <person name="Rigault P."/>
            <person name="Tibbits J."/>
            <person name="Spokevicius A."/>
            <person name="Jones R.C."/>
            <person name="Steane D.A."/>
            <person name="Vaillancourt R.E."/>
            <person name="Potts B.M."/>
            <person name="Joubert F."/>
            <person name="Barry K."/>
            <person name="Pappas G.J."/>
            <person name="Strauss S.H."/>
            <person name="Jaiswal P."/>
            <person name="Grima-Pettenati J."/>
            <person name="Salse J."/>
            <person name="Van de Peer Y."/>
            <person name="Rokhsar D.S."/>
            <person name="Schmutz J."/>
        </authorList>
    </citation>
    <scope>NUCLEOTIDE SEQUENCE [LARGE SCALE GENOMIC DNA]</scope>
    <source>
        <strain evidence="2">cv. BRASUZ1</strain>
        <tissue evidence="1">Leaf extractions</tissue>
    </source>
</reference>
<comment type="caution">
    <text evidence="1">The sequence shown here is derived from an EMBL/GenBank/DDBJ whole genome shotgun (WGS) entry which is preliminary data.</text>
</comment>
<evidence type="ECO:0000313" key="2">
    <source>
        <dbReference type="Proteomes" id="UP000030711"/>
    </source>
</evidence>
<keyword evidence="2" id="KW-1185">Reference proteome</keyword>
<evidence type="ECO:0000313" key="1">
    <source>
        <dbReference type="EMBL" id="KAK2630922.1"/>
    </source>
</evidence>
<organism evidence="1 2">
    <name type="scientific">Eucalyptus grandis</name>
    <name type="common">Flooded gum</name>
    <dbReference type="NCBI Taxonomy" id="71139"/>
    <lineage>
        <taxon>Eukaryota</taxon>
        <taxon>Viridiplantae</taxon>
        <taxon>Streptophyta</taxon>
        <taxon>Embryophyta</taxon>
        <taxon>Tracheophyta</taxon>
        <taxon>Spermatophyta</taxon>
        <taxon>Magnoliopsida</taxon>
        <taxon>eudicotyledons</taxon>
        <taxon>Gunneridae</taxon>
        <taxon>Pentapetalae</taxon>
        <taxon>rosids</taxon>
        <taxon>malvids</taxon>
        <taxon>Myrtales</taxon>
        <taxon>Myrtaceae</taxon>
        <taxon>Myrtoideae</taxon>
        <taxon>Eucalypteae</taxon>
        <taxon>Eucalyptus</taxon>
    </lineage>
</organism>
<dbReference type="AlphaFoldDB" id="A0AAD9T6C4"/>
<name>A0AAD9T6C4_EUCGR</name>
<dbReference type="EMBL" id="MU852571">
    <property type="protein sequence ID" value="KAK2630922.1"/>
    <property type="molecule type" value="Genomic_DNA"/>
</dbReference>
<sequence>MFWFRDICTHTGSATMCGHSFYKVLPLRMRTLRKRSVGLRSSHATQSCSLSDFRVPVAWFDSRDFIMAGDEVFFASLLS</sequence>
<protein>
    <submittedName>
        <fullName evidence="1">Uncharacterized protein</fullName>
    </submittedName>
</protein>
<accession>A0AAD9T6C4</accession>
<dbReference type="Proteomes" id="UP000030711">
    <property type="component" value="Unassembled WGS sequence"/>
</dbReference>
<gene>
    <name evidence="1" type="ORF">EUGRSUZ_L03708</name>
</gene>